<dbReference type="PANTHER" id="PTHR11439:SF483">
    <property type="entry name" value="PEPTIDE SYNTHASE GLIP-LIKE, PUTATIVE (AFU_ORTHOLOGUE AFUA_3G12920)-RELATED"/>
    <property type="match status" value="1"/>
</dbReference>
<dbReference type="CDD" id="cd09272">
    <property type="entry name" value="RNase_HI_RT_Ty1"/>
    <property type="match status" value="1"/>
</dbReference>
<gene>
    <name evidence="2" type="ORF">Tci_032744</name>
</gene>
<dbReference type="EMBL" id="BKCJ010004391">
    <property type="protein sequence ID" value="GEU60766.1"/>
    <property type="molecule type" value="Genomic_DNA"/>
</dbReference>
<evidence type="ECO:0000259" key="1">
    <source>
        <dbReference type="Pfam" id="PF07727"/>
    </source>
</evidence>
<proteinExistence type="predicted"/>
<dbReference type="InterPro" id="IPR013103">
    <property type="entry name" value="RVT_2"/>
</dbReference>
<dbReference type="AlphaFoldDB" id="A0A6L2LG36"/>
<organism evidence="2">
    <name type="scientific">Tanacetum cinerariifolium</name>
    <name type="common">Dalmatian daisy</name>
    <name type="synonym">Chrysanthemum cinerariifolium</name>
    <dbReference type="NCBI Taxonomy" id="118510"/>
    <lineage>
        <taxon>Eukaryota</taxon>
        <taxon>Viridiplantae</taxon>
        <taxon>Streptophyta</taxon>
        <taxon>Embryophyta</taxon>
        <taxon>Tracheophyta</taxon>
        <taxon>Spermatophyta</taxon>
        <taxon>Magnoliopsida</taxon>
        <taxon>eudicotyledons</taxon>
        <taxon>Gunneridae</taxon>
        <taxon>Pentapetalae</taxon>
        <taxon>asterids</taxon>
        <taxon>campanulids</taxon>
        <taxon>Asterales</taxon>
        <taxon>Asteraceae</taxon>
        <taxon>Asteroideae</taxon>
        <taxon>Anthemideae</taxon>
        <taxon>Anthemidinae</taxon>
        <taxon>Tanacetum</taxon>
    </lineage>
</organism>
<accession>A0A6L2LG36</accession>
<protein>
    <submittedName>
        <fullName evidence="2">Retrovirus-related Pol polyprotein from transposon TNT 1-94</fullName>
    </submittedName>
</protein>
<reference evidence="2" key="1">
    <citation type="journal article" date="2019" name="Sci. Rep.">
        <title>Draft genome of Tanacetum cinerariifolium, the natural source of mosquito coil.</title>
        <authorList>
            <person name="Yamashiro T."/>
            <person name="Shiraishi A."/>
            <person name="Satake H."/>
            <person name="Nakayama K."/>
        </authorList>
    </citation>
    <scope>NUCLEOTIDE SEQUENCE</scope>
</reference>
<comment type="caution">
    <text evidence="2">The sequence shown here is derived from an EMBL/GenBank/DDBJ whole genome shotgun (WGS) entry which is preliminary data.</text>
</comment>
<dbReference type="Pfam" id="PF07727">
    <property type="entry name" value="RVT_2"/>
    <property type="match status" value="1"/>
</dbReference>
<sequence>MLYSVGYRILRVLHIDKAYSCLQAEETASDRRPITFMDGGIEEKPPRGKPWEDVGKKNKKSEIGKTLSVSKLGCVLSQDLVAFCLEDFLRFASRPPAFCLKTWLRFDSRPPAFCLKTLLRFVLRLGCILSQDLLHFALRFTAFCLRLIAFCLQASCILSTFKDLFLRFDIQCAGSDIRPPMLDRTYFASWKQRIRLYCLGKENGVNILKSIDEGPFLIRIIREPIAEGTERAPHLGLERPRVYSDLSLEEKDWVEVQLDMREFRTELGMQIQVKQDRLKRMGWHWTQSSYCFLQAYDCDTFDSDVDEALMAQTMFMANLSFADLVTDEAGPSYDLDILSEVKDHDHYQDAICAHHEEHYVKDNAVPIAHSNLSSVPNDAYMMIYNDMFEPHAQSVSNTSWNILVENSLTAELATYKEQVELSVFFGNKSKLNVARFTKMHVVNTIVEARCLELKAELYNLRDKSHHDNHEELVNRFSKLEVNHLNLQLKYQNLKDSFGNNPPTPDKDTLDFDSVFVIGVNHCTNASRSQPRSNTKNNKISPAIGVNKMQVEEQLRINKSILRTSNHVDSISRPKRIVINSNLDSVCQTCNKCLISSNHDMCVVDYFQSVVAPLFIRHNCNVMRKVKQVWKPKQVRQVRKVWKPTGKILTTIGHQWRPTDWIFTLGEKCPLTRVYYVEGLGQNLFSIEQFCDSDMEVAFRKHSCYVRDMDGVELIKGSRGSNLYTISIEDIMKSSLIYFLSKASKNKSWLGIEAMATACYTPNRSLIHTHHNKTPYELVHNKKPDLTFFRVFGALFYPTNDIKDLGKLQPTADIGIFVGYALSQKVQVPVNLADTPSSTTIDQDAHSPSISPSSLVLQSHSLHQGVSAEYTFMKDNPVAPVDNTPFINVFAPKPSSDASSSRDISLTESTYVSQTLHYLNKWSQDHPLDNIIGKLSRPELVPQPDCVMIIALKWIYKVKLDEYDDVLKNKARLVAKGYRQEEGIDFEESFAPVSRIEAIRIFIVNSASKKMTIYQMGVKTSFLNDPSGMVWYSVKISSGQQIFQGYEALPTKKHLKALKRVFCWSSKKHKSTAISTTKAEYIAMSGCCAQILWMRSQLTDYSFDFNKIPLYCDNHSAIALCYDNVQHSRSKHIDTRHHFIREQVEKGMVELNFMTMDYQLADIFTKALPRERFDFLLPRLGIKSMSPTTLNRLQEEEGE</sequence>
<feature type="domain" description="Reverse transcriptase Ty1/copia-type" evidence="1">
    <location>
        <begin position="939"/>
        <end position="1024"/>
    </location>
</feature>
<name>A0A6L2LG36_TANCI</name>
<evidence type="ECO:0000313" key="2">
    <source>
        <dbReference type="EMBL" id="GEU60766.1"/>
    </source>
</evidence>
<dbReference type="PANTHER" id="PTHR11439">
    <property type="entry name" value="GAG-POL-RELATED RETROTRANSPOSON"/>
    <property type="match status" value="1"/>
</dbReference>